<dbReference type="KEGG" id="aup:AsAng_0004350"/>
<accession>A0A915VMM4</accession>
<reference evidence="2" key="1">
    <citation type="submission" date="2022-09" db="EMBL/GenBank/DDBJ databases">
        <title>Aureispira anguillicida sp. nov., isolated from Leptocephalus of Japanese eel Anguilla japonica.</title>
        <authorList>
            <person name="Yuasa K."/>
            <person name="Mekata T."/>
            <person name="Ikunari K."/>
        </authorList>
    </citation>
    <scope>NUCLEOTIDE SEQUENCE</scope>
    <source>
        <strain evidence="2">EL160426</strain>
    </source>
</reference>
<dbReference type="SMART" id="SM00198">
    <property type="entry name" value="SCP"/>
    <property type="match status" value="1"/>
</dbReference>
<dbReference type="InterPro" id="IPR035940">
    <property type="entry name" value="CAP_sf"/>
</dbReference>
<organism evidence="2 3">
    <name type="scientific">Aureispira anguillae</name>
    <dbReference type="NCBI Taxonomy" id="2864201"/>
    <lineage>
        <taxon>Bacteria</taxon>
        <taxon>Pseudomonadati</taxon>
        <taxon>Bacteroidota</taxon>
        <taxon>Saprospiria</taxon>
        <taxon>Saprospirales</taxon>
        <taxon>Saprospiraceae</taxon>
        <taxon>Aureispira</taxon>
    </lineage>
</organism>
<dbReference type="AlphaFoldDB" id="A0A915VMM4"/>
<dbReference type="SUPFAM" id="SSF55797">
    <property type="entry name" value="PR-1-like"/>
    <property type="match status" value="1"/>
</dbReference>
<sequence length="173" mass="20312">MKHFFAVLFLFFPLIFVAQNFNGIPSGEEKINSSKESFEKELLDLVNKERAKRNRKPLQWNQQLTYAARYHAKDMAVDNYFDHDSKDQRKNGSHKKICSVFDRMNQFLGEAIFARAENIAIGSKTPQEVMKDWMSSKGHRRNILDKDTKYIGLAYIYVPNSKWGTYWVQNFGM</sequence>
<protein>
    <submittedName>
        <fullName evidence="2">CAP domain-containing protein</fullName>
    </submittedName>
</protein>
<dbReference type="CDD" id="cd05379">
    <property type="entry name" value="CAP_bacterial"/>
    <property type="match status" value="1"/>
</dbReference>
<dbReference type="EMBL" id="AP026867">
    <property type="protein sequence ID" value="BDS09730.1"/>
    <property type="molecule type" value="Genomic_DNA"/>
</dbReference>
<feature type="domain" description="SCP" evidence="1">
    <location>
        <begin position="37"/>
        <end position="172"/>
    </location>
</feature>
<evidence type="ECO:0000259" key="1">
    <source>
        <dbReference type="SMART" id="SM00198"/>
    </source>
</evidence>
<dbReference type="Proteomes" id="UP001060919">
    <property type="component" value="Chromosome"/>
</dbReference>
<dbReference type="InterPro" id="IPR014044">
    <property type="entry name" value="CAP_dom"/>
</dbReference>
<dbReference type="RefSeq" id="WP_264791095.1">
    <property type="nucleotide sequence ID" value="NZ_AP026867.1"/>
</dbReference>
<dbReference type="PANTHER" id="PTHR31157:SF1">
    <property type="entry name" value="SCP DOMAIN-CONTAINING PROTEIN"/>
    <property type="match status" value="1"/>
</dbReference>
<evidence type="ECO:0000313" key="2">
    <source>
        <dbReference type="EMBL" id="BDS09730.1"/>
    </source>
</evidence>
<dbReference type="Pfam" id="PF00188">
    <property type="entry name" value="CAP"/>
    <property type="match status" value="1"/>
</dbReference>
<dbReference type="PANTHER" id="PTHR31157">
    <property type="entry name" value="SCP DOMAIN-CONTAINING PROTEIN"/>
    <property type="match status" value="1"/>
</dbReference>
<name>A0A915VMM4_9BACT</name>
<keyword evidence="3" id="KW-1185">Reference proteome</keyword>
<dbReference type="Gene3D" id="3.40.33.10">
    <property type="entry name" value="CAP"/>
    <property type="match status" value="1"/>
</dbReference>
<evidence type="ECO:0000313" key="3">
    <source>
        <dbReference type="Proteomes" id="UP001060919"/>
    </source>
</evidence>
<proteinExistence type="predicted"/>
<gene>
    <name evidence="2" type="ORF">AsAng_0004350</name>
</gene>